<dbReference type="Pfam" id="PF04012">
    <property type="entry name" value="PspA_IM30"/>
    <property type="match status" value="1"/>
</dbReference>
<comment type="similarity">
    <text evidence="1">Belongs to the PspA/Vipp/IM30 family.</text>
</comment>
<gene>
    <name evidence="4" type="ORF">UFOPK1358_01196</name>
</gene>
<protein>
    <submittedName>
        <fullName evidence="4">Unannotated protein</fullName>
    </submittedName>
</protein>
<feature type="compositionally biased region" description="Polar residues" evidence="3">
    <location>
        <begin position="246"/>
        <end position="259"/>
    </location>
</feature>
<dbReference type="InterPro" id="IPR007157">
    <property type="entry name" value="PspA_VIPP1"/>
</dbReference>
<organism evidence="4">
    <name type="scientific">freshwater metagenome</name>
    <dbReference type="NCBI Taxonomy" id="449393"/>
    <lineage>
        <taxon>unclassified sequences</taxon>
        <taxon>metagenomes</taxon>
        <taxon>ecological metagenomes</taxon>
    </lineage>
</organism>
<evidence type="ECO:0000313" key="4">
    <source>
        <dbReference type="EMBL" id="CAB4544154.1"/>
    </source>
</evidence>
<reference evidence="4" key="1">
    <citation type="submission" date="2020-05" db="EMBL/GenBank/DDBJ databases">
        <authorList>
            <person name="Chiriac C."/>
            <person name="Salcher M."/>
            <person name="Ghai R."/>
            <person name="Kavagutti S V."/>
        </authorList>
    </citation>
    <scope>NUCLEOTIDE SEQUENCE</scope>
</reference>
<evidence type="ECO:0000256" key="1">
    <source>
        <dbReference type="ARBA" id="ARBA00043985"/>
    </source>
</evidence>
<keyword evidence="2" id="KW-0175">Coiled coil</keyword>
<name>A0A6J6BZ88_9ZZZZ</name>
<feature type="compositionally biased region" description="Low complexity" evidence="3">
    <location>
        <begin position="230"/>
        <end position="242"/>
    </location>
</feature>
<sequence length="259" mass="28077">MGAKLSSTFDENADPKVQLEQAITEAHEQHRRLKEQAANVIANQKQTEMRLAKVLDELEKLNRNAQQAVIMADEASKSGDEAKASEFLIAAETFANQLISKESEAATLKELALQSAQASDQAKAAVQQNSRVLQQKLAEKQKLLSQLDQAKMQEQMNTAMSSLTEQVGEDVPTLDEVREKIETRYAKAKGTSEIQGMSVESKMLEVEQASVNFEAQARLSEIRSQLGITDTAAAEAGSSDEAAPQEGQTATSTGDTPPA</sequence>
<dbReference type="AlphaFoldDB" id="A0A6J6BZ88"/>
<feature type="coiled-coil region" evidence="2">
    <location>
        <begin position="108"/>
        <end position="153"/>
    </location>
</feature>
<feature type="coiled-coil region" evidence="2">
    <location>
        <begin position="16"/>
        <end position="78"/>
    </location>
</feature>
<dbReference type="EMBL" id="CAEZSF010000117">
    <property type="protein sequence ID" value="CAB4544154.1"/>
    <property type="molecule type" value="Genomic_DNA"/>
</dbReference>
<feature type="region of interest" description="Disordered" evidence="3">
    <location>
        <begin position="230"/>
        <end position="259"/>
    </location>
</feature>
<evidence type="ECO:0000256" key="3">
    <source>
        <dbReference type="SAM" id="MobiDB-lite"/>
    </source>
</evidence>
<proteinExistence type="inferred from homology"/>
<evidence type="ECO:0000256" key="2">
    <source>
        <dbReference type="SAM" id="Coils"/>
    </source>
</evidence>
<accession>A0A6J6BZ88</accession>